<reference evidence="1 2" key="1">
    <citation type="submission" date="2016-10" db="EMBL/GenBank/DDBJ databases">
        <authorList>
            <person name="de Groot N.N."/>
        </authorList>
    </citation>
    <scope>NUCLEOTIDE SEQUENCE [LARGE SCALE GENOMIC DNA]</scope>
    <source>
        <strain evidence="1 2">JCM 18415</strain>
    </source>
</reference>
<sequence>MKKSRFTETQIVSILKHVMTQRNLHTQAANCW</sequence>
<organism evidence="1 2">
    <name type="scientific">Halopseudomonas formosensis</name>
    <dbReference type="NCBI Taxonomy" id="1002526"/>
    <lineage>
        <taxon>Bacteria</taxon>
        <taxon>Pseudomonadati</taxon>
        <taxon>Pseudomonadota</taxon>
        <taxon>Gammaproteobacteria</taxon>
        <taxon>Pseudomonadales</taxon>
        <taxon>Pseudomonadaceae</taxon>
        <taxon>Halopseudomonas</taxon>
    </lineage>
</organism>
<protein>
    <submittedName>
        <fullName evidence="1">Uncharacterized protein</fullName>
    </submittedName>
</protein>
<dbReference type="EMBL" id="FOYD01000016">
    <property type="protein sequence ID" value="SFQ89115.1"/>
    <property type="molecule type" value="Genomic_DNA"/>
</dbReference>
<accession>A0A1I6C7Q5</accession>
<evidence type="ECO:0000313" key="1">
    <source>
        <dbReference type="EMBL" id="SFQ89115.1"/>
    </source>
</evidence>
<gene>
    <name evidence="1" type="ORF">SAMN05216578_1162</name>
</gene>
<name>A0A1I6C7Q5_9GAMM</name>
<dbReference type="AlphaFoldDB" id="A0A1I6C7Q5"/>
<proteinExistence type="predicted"/>
<dbReference type="Proteomes" id="UP000242815">
    <property type="component" value="Unassembled WGS sequence"/>
</dbReference>
<evidence type="ECO:0000313" key="2">
    <source>
        <dbReference type="Proteomes" id="UP000242815"/>
    </source>
</evidence>